<dbReference type="PANTHER" id="PTHR13593:SF113">
    <property type="entry name" value="SI:DKEY-266F7.9"/>
    <property type="match status" value="1"/>
</dbReference>
<dbReference type="Gene3D" id="3.20.20.190">
    <property type="entry name" value="Phosphatidylinositol (PI) phosphodiesterase"/>
    <property type="match status" value="1"/>
</dbReference>
<dbReference type="EMBL" id="AK371319">
    <property type="protein sequence ID" value="BAK02517.1"/>
    <property type="molecule type" value="mRNA"/>
</dbReference>
<dbReference type="PANTHER" id="PTHR13593">
    <property type="match status" value="1"/>
</dbReference>
<organism evidence="2">
    <name type="scientific">Hordeum vulgare subsp. vulgare</name>
    <name type="common">Domesticated barley</name>
    <dbReference type="NCBI Taxonomy" id="112509"/>
    <lineage>
        <taxon>Eukaryota</taxon>
        <taxon>Viridiplantae</taxon>
        <taxon>Streptophyta</taxon>
        <taxon>Embryophyta</taxon>
        <taxon>Tracheophyta</taxon>
        <taxon>Spermatophyta</taxon>
        <taxon>Magnoliopsida</taxon>
        <taxon>Liliopsida</taxon>
        <taxon>Poales</taxon>
        <taxon>Poaceae</taxon>
        <taxon>BOP clade</taxon>
        <taxon>Pooideae</taxon>
        <taxon>Triticodae</taxon>
        <taxon>Triticeae</taxon>
        <taxon>Hordeinae</taxon>
        <taxon>Hordeum</taxon>
    </lineage>
</organism>
<proteinExistence type="evidence at transcript level"/>
<accession>F2E595</accession>
<dbReference type="PROSITE" id="PS50007">
    <property type="entry name" value="PIPLC_X_DOMAIN"/>
    <property type="match status" value="1"/>
</dbReference>
<dbReference type="InterPro" id="IPR000909">
    <property type="entry name" value="PLipase_C_PInositol-sp_X_dom"/>
</dbReference>
<dbReference type="InterPro" id="IPR017946">
    <property type="entry name" value="PLC-like_Pdiesterase_TIM-brl"/>
</dbReference>
<dbReference type="GO" id="GO:0006629">
    <property type="term" value="P:lipid metabolic process"/>
    <property type="evidence" value="ECO:0007669"/>
    <property type="project" value="InterPro"/>
</dbReference>
<dbReference type="AlphaFoldDB" id="F2E595"/>
<protein>
    <submittedName>
        <fullName evidence="2">Predicted protein</fullName>
    </submittedName>
</protein>
<dbReference type="SUPFAM" id="SSF51695">
    <property type="entry name" value="PLC-like phosphodiesterases"/>
    <property type="match status" value="1"/>
</dbReference>
<name>F2E595_HORVV</name>
<dbReference type="Pfam" id="PF00388">
    <property type="entry name" value="PI-PLC-X"/>
    <property type="match status" value="1"/>
</dbReference>
<dbReference type="InterPro" id="IPR051057">
    <property type="entry name" value="PI-PLC_domain"/>
</dbReference>
<reference evidence="2" key="1">
    <citation type="journal article" date="2011" name="Plant Physiol.">
        <title>Comprehensive sequence analysis of 24,783 barley full-length cDNAs derived from 12 clone libraries.</title>
        <authorList>
            <person name="Matsumoto T."/>
            <person name="Tanaka T."/>
            <person name="Sakai H."/>
            <person name="Amano N."/>
            <person name="Kanamori H."/>
            <person name="Kurita K."/>
            <person name="Kikuta A."/>
            <person name="Kamiya K."/>
            <person name="Yamamoto M."/>
            <person name="Ikawa H."/>
            <person name="Fujii N."/>
            <person name="Hori K."/>
            <person name="Itoh T."/>
            <person name="Sato K."/>
        </authorList>
    </citation>
    <scope>NUCLEOTIDE SEQUENCE</scope>
</reference>
<sequence length="123" mass="13874">MNRLSNNLIVSQASIPGTHDSGTFDCSWYQACDSSQCQSWNIYNQLRAGIRYLDLRIDIRSDYLALGHGPYQFMALHDALRDVARFLRENPSEFVILAYQVNSGDGDPSARIIQEMRDNGVSA</sequence>
<dbReference type="GO" id="GO:0008081">
    <property type="term" value="F:phosphoric diester hydrolase activity"/>
    <property type="evidence" value="ECO:0007669"/>
    <property type="project" value="InterPro"/>
</dbReference>
<evidence type="ECO:0000313" key="2">
    <source>
        <dbReference type="EMBL" id="BAK02517.1"/>
    </source>
</evidence>
<evidence type="ECO:0000259" key="1">
    <source>
        <dbReference type="Pfam" id="PF00388"/>
    </source>
</evidence>
<feature type="domain" description="Phosphatidylinositol-specific phospholipase C X" evidence="1">
    <location>
        <begin position="15"/>
        <end position="101"/>
    </location>
</feature>